<organism evidence="1">
    <name type="scientific">uncultured bacterium</name>
    <name type="common">gcode 4</name>
    <dbReference type="NCBI Taxonomy" id="1234023"/>
    <lineage>
        <taxon>Bacteria</taxon>
        <taxon>environmental samples</taxon>
    </lineage>
</organism>
<proteinExistence type="predicted"/>
<comment type="caution">
    <text evidence="1">The sequence shown here is derived from an EMBL/GenBank/DDBJ whole genome shotgun (WGS) entry which is preliminary data.</text>
</comment>
<accession>K2GVD3</accession>
<dbReference type="EMBL" id="AMFJ01000503">
    <property type="protein sequence ID" value="EKE27275.1"/>
    <property type="molecule type" value="Genomic_DNA"/>
</dbReference>
<reference evidence="1" key="1">
    <citation type="journal article" date="2012" name="Science">
        <title>Fermentation, hydrogen, and sulfur metabolism in multiple uncultivated bacterial phyla.</title>
        <authorList>
            <person name="Wrighton K.C."/>
            <person name="Thomas B.C."/>
            <person name="Sharon I."/>
            <person name="Miller C.S."/>
            <person name="Castelle C.J."/>
            <person name="VerBerkmoes N.C."/>
            <person name="Wilkins M.J."/>
            <person name="Hettich R.L."/>
            <person name="Lipton M.S."/>
            <person name="Williams K.H."/>
            <person name="Long P.E."/>
            <person name="Banfield J.F."/>
        </authorList>
    </citation>
    <scope>NUCLEOTIDE SEQUENCE [LARGE SCALE GENOMIC DNA]</scope>
</reference>
<name>K2GVD3_9BACT</name>
<gene>
    <name evidence="1" type="ORF">ACD_3C00229G0006</name>
</gene>
<protein>
    <submittedName>
        <fullName evidence="1">Uncharacterized protein</fullName>
    </submittedName>
</protein>
<evidence type="ECO:0000313" key="1">
    <source>
        <dbReference type="EMBL" id="EKE27275.1"/>
    </source>
</evidence>
<sequence>MNKNSNCTRYAVEFAIMNCFIIWFDIIINKNINTETKRFKKEEVWLKEKLCDDWFINLYGQFLKGVLHGQESVGWVFSSQGNVQVHAGKQIQESGSHDERGARNEGNLRRASAIQLPIRVQAEALGKNGEPHHRREVDLLLHHREIQPR</sequence>
<dbReference type="AlphaFoldDB" id="K2GVD3"/>